<reference evidence="4" key="1">
    <citation type="submission" date="2021-07" db="EMBL/GenBank/DDBJ databases">
        <authorList>
            <person name="Durling M."/>
        </authorList>
    </citation>
    <scope>NUCLEOTIDE SEQUENCE</scope>
</reference>
<keyword evidence="1" id="KW-0862">Zinc</keyword>
<evidence type="ECO:0000256" key="2">
    <source>
        <dbReference type="SAM" id="MobiDB-lite"/>
    </source>
</evidence>
<feature type="domain" description="C2H2-type" evidence="3">
    <location>
        <begin position="898"/>
        <end position="932"/>
    </location>
</feature>
<accession>A0A9N9PQ87</accession>
<dbReference type="PROSITE" id="PS00028">
    <property type="entry name" value="ZINC_FINGER_C2H2_1"/>
    <property type="match status" value="1"/>
</dbReference>
<feature type="region of interest" description="Disordered" evidence="2">
    <location>
        <begin position="776"/>
        <end position="861"/>
    </location>
</feature>
<dbReference type="AlphaFoldDB" id="A0A9N9PQ87"/>
<gene>
    <name evidence="4" type="ORF">HYFRA_00008434</name>
</gene>
<feature type="region of interest" description="Disordered" evidence="2">
    <location>
        <begin position="283"/>
        <end position="316"/>
    </location>
</feature>
<feature type="compositionally biased region" description="Polar residues" evidence="2">
    <location>
        <begin position="287"/>
        <end position="297"/>
    </location>
</feature>
<evidence type="ECO:0000313" key="4">
    <source>
        <dbReference type="EMBL" id="CAG8950197.1"/>
    </source>
</evidence>
<keyword evidence="1" id="KW-0479">Metal-binding</keyword>
<sequence>MSFLSKRSRSQRSFVRGPRSEELTGRRVEPSNEIQIRNDALPAGSSIPPNSNAADFALDDSCVRRKSSKHSSSHLRFLAWVAYTRKFTDEPITQEERRTCPLLWCRAVFEDQEGMLQHVWDCEHLAKGLYWCFHCQKPERVGSFQCRRCQGTPSKTDRIATVAKRIFSKLGSKHHKTPKVPQPQPEPDMTVAKYPEISETLENHPDFPTMYDAGPAGNYSSQELSRTGGTFRTASDWAARELPDTQICEMIGSECPLELSTGAEESWLPQSYQVNQDSWFTPDLPLASNNSNPTPKSRGSLDLLPPLNTQLPRPNHGRVYSQVYSDDWTDEPMSATLVSPLDVDGRDDRFASLFQEISPTDTELSGVSFLTDSGYTSATVSSTWSSSSMANFELHPGFNESRGKKRYRDEIEQTHSINAIVSRNSSTRSTNPVSPKQTEVVEPESTHSPSRCPSTKKPKIVSPHWESASTLVQSFSEVLDAHIGHTKRILRELPTTPITTELLAMSRTSMVSIGLEALAGIIEGRNPTAIVQAFAFTHIAYAFSIVIDHDEIKVHTQEWFQDSLSWVSDLGSERQRTSYAQIARALWQPLDPLTERIFPRLFPAGDENRLLLVCRRFLDVFESFSSSDKVPSDGEKIAACEIPFVKSAKKQVIDELIKTVSIEAFIEDVVKVEKRLNRGYIQNVRELELELMCAGKLASQSELAYTRFLSHVTTLCNSLYGPSPMRERAVYHIGDISLVKKLLPEELYCELNDEEEREFELELEDDLPVGFDVGMMGSCDEESGGGMECVLHPDEDRGNDFSSPQANQTQPPSPLLAIPPHRAKSSQNPSNPKSSPPKRPSTSPTPTPPKPSSPTQEPPLYQCTLCAYIPSGEERWKPSNLRRHRRTQHASTETKELHFCPWPGCRKSFTRSDNLGSHVRDKGHEVGSGEEKVGREEEGERVRKRRR</sequence>
<name>A0A9N9PQ87_9HELO</name>
<feature type="compositionally biased region" description="Basic residues" evidence="2">
    <location>
        <begin position="1"/>
        <end position="10"/>
    </location>
</feature>
<feature type="compositionally biased region" description="Pro residues" evidence="2">
    <location>
        <begin position="834"/>
        <end position="852"/>
    </location>
</feature>
<feature type="compositionally biased region" description="Basic and acidic residues" evidence="2">
    <location>
        <begin position="18"/>
        <end position="30"/>
    </location>
</feature>
<feature type="compositionally biased region" description="Basic and acidic residues" evidence="2">
    <location>
        <begin position="918"/>
        <end position="941"/>
    </location>
</feature>
<feature type="region of interest" description="Disordered" evidence="2">
    <location>
        <begin position="1"/>
        <end position="33"/>
    </location>
</feature>
<feature type="compositionally biased region" description="Polar residues" evidence="2">
    <location>
        <begin position="421"/>
        <end position="437"/>
    </location>
</feature>
<organism evidence="4 5">
    <name type="scientific">Hymenoscyphus fraxineus</name>
    <dbReference type="NCBI Taxonomy" id="746836"/>
    <lineage>
        <taxon>Eukaryota</taxon>
        <taxon>Fungi</taxon>
        <taxon>Dikarya</taxon>
        <taxon>Ascomycota</taxon>
        <taxon>Pezizomycotina</taxon>
        <taxon>Leotiomycetes</taxon>
        <taxon>Helotiales</taxon>
        <taxon>Helotiaceae</taxon>
        <taxon>Hymenoscyphus</taxon>
    </lineage>
</organism>
<evidence type="ECO:0000313" key="5">
    <source>
        <dbReference type="Proteomes" id="UP000696280"/>
    </source>
</evidence>
<evidence type="ECO:0000259" key="3">
    <source>
        <dbReference type="PROSITE" id="PS50157"/>
    </source>
</evidence>
<feature type="region of interest" description="Disordered" evidence="2">
    <location>
        <begin position="910"/>
        <end position="947"/>
    </location>
</feature>
<protein>
    <recommendedName>
        <fullName evidence="3">C2H2-type domain-containing protein</fullName>
    </recommendedName>
</protein>
<feature type="compositionally biased region" description="Polar residues" evidence="2">
    <location>
        <begin position="800"/>
        <end position="810"/>
    </location>
</feature>
<dbReference type="EMBL" id="CAJVRL010000035">
    <property type="protein sequence ID" value="CAG8950197.1"/>
    <property type="molecule type" value="Genomic_DNA"/>
</dbReference>
<dbReference type="Proteomes" id="UP000696280">
    <property type="component" value="Unassembled WGS sequence"/>
</dbReference>
<dbReference type="GO" id="GO:0008270">
    <property type="term" value="F:zinc ion binding"/>
    <property type="evidence" value="ECO:0007669"/>
    <property type="project" value="UniProtKB-KW"/>
</dbReference>
<dbReference type="OrthoDB" id="5366163at2759"/>
<feature type="non-terminal residue" evidence="4">
    <location>
        <position position="1"/>
    </location>
</feature>
<feature type="region of interest" description="Disordered" evidence="2">
    <location>
        <begin position="421"/>
        <end position="459"/>
    </location>
</feature>
<proteinExistence type="predicted"/>
<keyword evidence="1" id="KW-0863">Zinc-finger</keyword>
<evidence type="ECO:0000256" key="1">
    <source>
        <dbReference type="PROSITE-ProRule" id="PRU00042"/>
    </source>
</evidence>
<dbReference type="Gene3D" id="3.30.160.60">
    <property type="entry name" value="Classic Zinc Finger"/>
    <property type="match status" value="1"/>
</dbReference>
<dbReference type="PROSITE" id="PS50157">
    <property type="entry name" value="ZINC_FINGER_C2H2_2"/>
    <property type="match status" value="1"/>
</dbReference>
<dbReference type="SMART" id="SM00355">
    <property type="entry name" value="ZnF_C2H2"/>
    <property type="match status" value="3"/>
</dbReference>
<comment type="caution">
    <text evidence="4">The sequence shown here is derived from an EMBL/GenBank/DDBJ whole genome shotgun (WGS) entry which is preliminary data.</text>
</comment>
<keyword evidence="5" id="KW-1185">Reference proteome</keyword>
<dbReference type="InterPro" id="IPR013087">
    <property type="entry name" value="Znf_C2H2_type"/>
</dbReference>